<gene>
    <name evidence="4" type="ORF">TKK_020035</name>
</gene>
<sequence>MNPVNVDKELLQQVLQLIRKPGFDIKSVTYLDLLAKHVNTEVKTGDKAIQEILTEWFEEAMNTWTSDNKPSANISIFIVKLLGILCSEEVILLRFNKHKTIDKALIIFNYKNVNMSASMKMAYLHFYVSLLNHESGMQWIYTEKIWKQVLMIAQSNHTIYVTNECQHFLSTILINRCSDKPFCKEIIITMSEPFIEATTAAMSNADITFGDHMCLDKNKLLITTMNLLIAVMEHSAFYDLENTIPEQLEEILDLEKRARGLLQACISTSLMKTAHKLCKIIIFAKLRNAMKKPENSEEVSEEVLQEFSDSLCSNSTLLLNKKFLIELINSKKMGIIYWNRLYKIKKIKGATPYKFEDQAMTLLILPLCAATKPEYKLAHSLFVDYINKIFHVTCTSVQRLGYNIREVLMKEPVPVEKICITSIENALEVINIIDRETAVLAFQAICHTLKNFIMESKTKGEDGKNDDTEKICCKDHPEDCPLFDFLPKKVKKGVKPMKHFLDGDPIVEKPLLLAALLKGMNTFIEKFKLNWKECVETVCILSIALDILDYPGVDSRVCVLALKTCQIAIENFMSPNLVLLVDSDDETKQLGPTLFKRIHDTRWEVQDSAFELLGTIAKLSEMKYPPFQRFIHENNFIPVAIEVIKSETESYTRAAALSFLSKSIGVTYLWTRQLEKLDLPELAIKLITTEKEGIVRREAVSLLTNLYKHKIWPNEMVTCMAQTMAIAAVNDLHWEVKLNALLFWRLFMKNCLTDQGMQDDCFPPNLFCKEVRKIIILNEDEIKRRLTKTLDLLASHCCLGVLLTTLHDQSDFEVTKLAAMVIIELRTILTRYKIDAPIETKPEEIIPIIEKLEVKSNTRKGLDEREMDAVIDDIILTSDTNLLPTLSSQPEEQDIAEIEKNNKKVLAELALVDRKKFLQEIMPFDFDSYIKKKSEWLKTYTSSFNSVLEDIITLSDNDDMNVMDCY</sequence>
<evidence type="ECO:0000313" key="4">
    <source>
        <dbReference type="EMBL" id="KAL3384254.1"/>
    </source>
</evidence>
<evidence type="ECO:0008006" key="6">
    <source>
        <dbReference type="Google" id="ProtNLM"/>
    </source>
</evidence>
<dbReference type="InterPro" id="IPR011989">
    <property type="entry name" value="ARM-like"/>
</dbReference>
<evidence type="ECO:0000313" key="5">
    <source>
        <dbReference type="Proteomes" id="UP001627154"/>
    </source>
</evidence>
<comment type="similarity">
    <text evidence="3">Belongs to the BRAT1 family.</text>
</comment>
<evidence type="ECO:0000256" key="3">
    <source>
        <dbReference type="ARBA" id="ARBA00061308"/>
    </source>
</evidence>
<evidence type="ECO:0000256" key="2">
    <source>
        <dbReference type="ARBA" id="ARBA00022490"/>
    </source>
</evidence>
<reference evidence="4 5" key="1">
    <citation type="journal article" date="2024" name="bioRxiv">
        <title>A reference genome for Trichogramma kaykai: A tiny desert-dwelling parasitoid wasp with competing sex-ratio distorters.</title>
        <authorList>
            <person name="Culotta J."/>
            <person name="Lindsey A.R."/>
        </authorList>
    </citation>
    <scope>NUCLEOTIDE SEQUENCE [LARGE SCALE GENOMIC DNA]</scope>
    <source>
        <strain evidence="4 5">KSX58</strain>
    </source>
</reference>
<name>A0ABD2VUC1_9HYME</name>
<comment type="caution">
    <text evidence="4">The sequence shown here is derived from an EMBL/GenBank/DDBJ whole genome shotgun (WGS) entry which is preliminary data.</text>
</comment>
<dbReference type="SUPFAM" id="SSF48371">
    <property type="entry name" value="ARM repeat"/>
    <property type="match status" value="1"/>
</dbReference>
<accession>A0ABD2VUC1</accession>
<dbReference type="AlphaFoldDB" id="A0ABD2VUC1"/>
<dbReference type="PANTHER" id="PTHR21331">
    <property type="entry name" value="BRCA1-ASSOCIATED ATM ACTIVATOR 1"/>
    <property type="match status" value="1"/>
</dbReference>
<dbReference type="PANTHER" id="PTHR21331:SF2">
    <property type="entry name" value="BRCA1-ASSOCIATED ATM ACTIVATOR 1"/>
    <property type="match status" value="1"/>
</dbReference>
<proteinExistence type="inferred from homology"/>
<dbReference type="InterPro" id="IPR016024">
    <property type="entry name" value="ARM-type_fold"/>
</dbReference>
<keyword evidence="5" id="KW-1185">Reference proteome</keyword>
<evidence type="ECO:0000256" key="1">
    <source>
        <dbReference type="ARBA" id="ARBA00004496"/>
    </source>
</evidence>
<dbReference type="Gene3D" id="1.25.10.10">
    <property type="entry name" value="Leucine-rich Repeat Variant"/>
    <property type="match status" value="1"/>
</dbReference>
<dbReference type="InterPro" id="IPR038904">
    <property type="entry name" value="BRAT1"/>
</dbReference>
<dbReference type="EMBL" id="JBJJXI010000177">
    <property type="protein sequence ID" value="KAL3384254.1"/>
    <property type="molecule type" value="Genomic_DNA"/>
</dbReference>
<protein>
    <recommendedName>
        <fullName evidence="6">BRCA1-associated ATM activator 1</fullName>
    </recommendedName>
</protein>
<dbReference type="Proteomes" id="UP001627154">
    <property type="component" value="Unassembled WGS sequence"/>
</dbReference>
<keyword evidence="2" id="KW-0963">Cytoplasm</keyword>
<dbReference type="GO" id="GO:0005737">
    <property type="term" value="C:cytoplasm"/>
    <property type="evidence" value="ECO:0007669"/>
    <property type="project" value="UniProtKB-SubCell"/>
</dbReference>
<comment type="subcellular location">
    <subcellularLocation>
        <location evidence="1">Cytoplasm</location>
    </subcellularLocation>
</comment>
<organism evidence="4 5">
    <name type="scientific">Trichogramma kaykai</name>
    <dbReference type="NCBI Taxonomy" id="54128"/>
    <lineage>
        <taxon>Eukaryota</taxon>
        <taxon>Metazoa</taxon>
        <taxon>Ecdysozoa</taxon>
        <taxon>Arthropoda</taxon>
        <taxon>Hexapoda</taxon>
        <taxon>Insecta</taxon>
        <taxon>Pterygota</taxon>
        <taxon>Neoptera</taxon>
        <taxon>Endopterygota</taxon>
        <taxon>Hymenoptera</taxon>
        <taxon>Apocrita</taxon>
        <taxon>Proctotrupomorpha</taxon>
        <taxon>Chalcidoidea</taxon>
        <taxon>Trichogrammatidae</taxon>
        <taxon>Trichogramma</taxon>
    </lineage>
</organism>